<dbReference type="EMBL" id="JAUUTY010000002">
    <property type="protein sequence ID" value="KAK1685499.1"/>
    <property type="molecule type" value="Genomic_DNA"/>
</dbReference>
<name>A0AAD8TPP9_LOLMU</name>
<dbReference type="Proteomes" id="UP001231189">
    <property type="component" value="Unassembled WGS sequence"/>
</dbReference>
<dbReference type="InterPro" id="IPR032675">
    <property type="entry name" value="LRR_dom_sf"/>
</dbReference>
<dbReference type="PANTHER" id="PTHR47186:SF36">
    <property type="entry name" value="NB-ARC DOMAIN-CONTAINING PROTEIN"/>
    <property type="match status" value="1"/>
</dbReference>
<dbReference type="SUPFAM" id="SSF52058">
    <property type="entry name" value="L domain-like"/>
    <property type="match status" value="2"/>
</dbReference>
<comment type="caution">
    <text evidence="2">The sequence shown here is derived from an EMBL/GenBank/DDBJ whole genome shotgun (WGS) entry which is preliminary data.</text>
</comment>
<evidence type="ECO:0000259" key="1">
    <source>
        <dbReference type="Pfam" id="PF25019"/>
    </source>
</evidence>
<dbReference type="Gene3D" id="3.80.10.10">
    <property type="entry name" value="Ribonuclease Inhibitor"/>
    <property type="match status" value="3"/>
</dbReference>
<protein>
    <recommendedName>
        <fullName evidence="1">R13L1/DRL21-like LRR repeat region domain-containing protein</fullName>
    </recommendedName>
</protein>
<gene>
    <name evidence="2" type="ORF">QYE76_046347</name>
</gene>
<sequence>MNWLIMDFLKNIKKRMEADLLHNLAVKVSSYECISINSSNVKNIQIHPMVRYLSITVDNTDIENKLSFEDYNENLSALGKRLKVENLNTLMLFGDYHGSFAKTFGALFREANAIRVIFLSGVSYDMDDIFHNFAKLVHLRYLRIEPLSHWLLSLPSVLFRLYHLEVLDLSKADRCAISTRHMGNLVKMRHFLVQEDKFNIHPNIFGVGKLKFFQELREFRVRKESEGFEPSQLGQLTELRESIGIYNLEKVKTKEEANELKLIHKKHLRELMLEWDPERPNKNPLQEENILESLVPHSSLQKLRIKGHGGTNCPSWLRDNLSVKCLETLCLDGVSWKNLPPLGEMWMVNERDEEYQCCSISPASFHNLKRLQLSSISSLTKWVGNGACPFFSHLEVLIVRDCPELIELPFPHPTCCQAQQEEIMAWFPRLRELVIEDCPKLASLPSIPWRIHAPCFAKIERAGSCFEKLFYKRTDGQEVRVNVVGKGDHGDVLWNELNFSNLIDVEYFSMVRCPLLPLNHMRVLTSLKKIEIVGCPSSSLPWGQGVGHGIYRFPCEYFEIRECDTSGKELTLLLSFFPKLSNLIIHDCKNITGLGVAENAKTATEEQQQTRGDNKEIITAAAASQGLLLLPSKIQHLIIWDCFSNPPNDDHTRGGGLQRLHSLHTVDIRNCAEFFSSISSSSFPPFPTCLQQLTLWGVKHMETLHAISNLTSLTELNMRSLGESRADGLWPLLAHGRLTKLVLRATSCFFAGPDPSRPNDIEVFSLSSKLLHLTTRSNTGVLAAPICSLLSSTLTRLDLTFDDEVERLTKEQEEALQLLTSLQEIRFSWGDKLQRLPAGLHKLINLKKLGIWCSAIQSLPSLPSSLRELEIYRCDSLKSLPNSLPSSLEILKISRCQAIKSLPNSLPSSLEKLKIYDCQAIKSLPKDGLPSSMLELDVHYDNSEELKRECRKLIGTIPGSIFELNIVATLYISLHPCTAGT</sequence>
<dbReference type="AlphaFoldDB" id="A0AAD8TPP9"/>
<dbReference type="PANTHER" id="PTHR47186">
    <property type="entry name" value="LEUCINE-RICH REPEAT-CONTAINING PROTEIN 57"/>
    <property type="match status" value="1"/>
</dbReference>
<dbReference type="InterPro" id="IPR056789">
    <property type="entry name" value="LRR_R13L1-DRL21"/>
</dbReference>
<evidence type="ECO:0000313" key="2">
    <source>
        <dbReference type="EMBL" id="KAK1685499.1"/>
    </source>
</evidence>
<proteinExistence type="predicted"/>
<keyword evidence="3" id="KW-1185">Reference proteome</keyword>
<reference evidence="2" key="1">
    <citation type="submission" date="2023-07" db="EMBL/GenBank/DDBJ databases">
        <title>A chromosome-level genome assembly of Lolium multiflorum.</title>
        <authorList>
            <person name="Chen Y."/>
            <person name="Copetti D."/>
            <person name="Kolliker R."/>
            <person name="Studer B."/>
        </authorList>
    </citation>
    <scope>NUCLEOTIDE SEQUENCE</scope>
    <source>
        <strain evidence="2">02402/16</strain>
        <tissue evidence="2">Leaf</tissue>
    </source>
</reference>
<organism evidence="2 3">
    <name type="scientific">Lolium multiflorum</name>
    <name type="common">Italian ryegrass</name>
    <name type="synonym">Lolium perenne subsp. multiflorum</name>
    <dbReference type="NCBI Taxonomy" id="4521"/>
    <lineage>
        <taxon>Eukaryota</taxon>
        <taxon>Viridiplantae</taxon>
        <taxon>Streptophyta</taxon>
        <taxon>Embryophyta</taxon>
        <taxon>Tracheophyta</taxon>
        <taxon>Spermatophyta</taxon>
        <taxon>Magnoliopsida</taxon>
        <taxon>Liliopsida</taxon>
        <taxon>Poales</taxon>
        <taxon>Poaceae</taxon>
        <taxon>BOP clade</taxon>
        <taxon>Pooideae</taxon>
        <taxon>Poodae</taxon>
        <taxon>Poeae</taxon>
        <taxon>Poeae Chloroplast Group 2 (Poeae type)</taxon>
        <taxon>Loliodinae</taxon>
        <taxon>Loliinae</taxon>
        <taxon>Lolium</taxon>
    </lineage>
</organism>
<feature type="domain" description="R13L1/DRL21-like LRR repeat region" evidence="1">
    <location>
        <begin position="232"/>
        <end position="345"/>
    </location>
</feature>
<evidence type="ECO:0000313" key="3">
    <source>
        <dbReference type="Proteomes" id="UP001231189"/>
    </source>
</evidence>
<accession>A0AAD8TPP9</accession>
<dbReference type="Pfam" id="PF25019">
    <property type="entry name" value="LRR_R13L1-DRL21"/>
    <property type="match status" value="1"/>
</dbReference>